<accession>A0A5M9MLD2</accession>
<proteinExistence type="inferred from homology"/>
<dbReference type="InterPro" id="IPR006913">
    <property type="entry name" value="CENP-V/GFA"/>
</dbReference>
<evidence type="ECO:0000313" key="9">
    <source>
        <dbReference type="Proteomes" id="UP000324241"/>
    </source>
</evidence>
<keyword evidence="2" id="KW-0479">Metal-binding</keyword>
<dbReference type="InterPro" id="IPR011057">
    <property type="entry name" value="Mss4-like_sf"/>
</dbReference>
<dbReference type="SUPFAM" id="SSF51316">
    <property type="entry name" value="Mss4-like"/>
    <property type="match status" value="1"/>
</dbReference>
<dbReference type="PANTHER" id="PTHR33337">
    <property type="entry name" value="GFA DOMAIN-CONTAINING PROTEIN"/>
    <property type="match status" value="1"/>
</dbReference>
<evidence type="ECO:0000256" key="2">
    <source>
        <dbReference type="ARBA" id="ARBA00022723"/>
    </source>
</evidence>
<evidence type="ECO:0000256" key="3">
    <source>
        <dbReference type="ARBA" id="ARBA00022833"/>
    </source>
</evidence>
<keyword evidence="4" id="KW-0456">Lyase</keyword>
<dbReference type="VEuPathDB" id="FungiDB:EYZ11_010209"/>
<name>A0A5M9MLD2_9EURO</name>
<gene>
    <name evidence="8" type="ORF">ATNIH1004_006520</name>
</gene>
<sequence>MDNFLLWPRQAGAQTTAPSPTLSTPTPANQAGAFSTPDRASPSTWSSATSPNSSFSSSSSTVSTSTTSAASTSETLSTASTASSSTSDSTQTSDRSRGVSNGTLAGAIIGSIAGTAIVALLVAILYIRFRRNKEARTTQGASSTTRDTPKPLGEIQTQSRLPPVGTQEKEPSGTSSAPWSLLLNLSSYVPDPADDHAVCTRIQTLFDQAGLHVDNYYTPASPMVRPTQDAVARVNHYGSPFLPSSVATMLSKPRAQRPVLTHVLVRTLLNAIQPGMGTESLLPQPYASSPPHQGNAVFGSDKDRAIFAWRMLTAYLYKQDHSAEGGSTRNIEETALAHLTESFVHAFAPYSDAHFSETDRLIHFSSVAKAAADLGVWLFANPCFFDFRWSTSTTDRLTVLPAVVKITDEQGQRLIVPQVLVEETKFSSYNMESNLIVSRDDHAPIVPRSRTSQPTLKLGLRSLRRNDFQLTMIKEQSSELLKTTDHVLTQLREVERLRQLKANALDNQERAWMDSTIHDVTDAARDVAILVEPARAEQEARNGKLSLGRQLRWIYRDSQRAQDKRLRLLACYQSLVIVLDRLQRLDFPATHELEAAIPEKAGCSSPELQTPSALDASFSEDTMKEKQVLEPPSYEMYDMLTWRRSKGATASIECNPSPRLQITQGRESIKTYNDKATLTGQILKRSFCDTCGSNLFIQNDNLEKAQLISATSGTIDNRANLHPTVEVWGQGRRTWLCPIEGTEKKNTQ</sequence>
<evidence type="ECO:0000256" key="1">
    <source>
        <dbReference type="ARBA" id="ARBA00005495"/>
    </source>
</evidence>
<evidence type="ECO:0000313" key="8">
    <source>
        <dbReference type="EMBL" id="KAA8647818.1"/>
    </source>
</evidence>
<dbReference type="GO" id="GO:0016846">
    <property type="term" value="F:carbon-sulfur lyase activity"/>
    <property type="evidence" value="ECO:0007669"/>
    <property type="project" value="InterPro"/>
</dbReference>
<dbReference type="AlphaFoldDB" id="A0A5M9MLD2"/>
<organism evidence="8 9">
    <name type="scientific">Aspergillus tanneri</name>
    <dbReference type="NCBI Taxonomy" id="1220188"/>
    <lineage>
        <taxon>Eukaryota</taxon>
        <taxon>Fungi</taxon>
        <taxon>Dikarya</taxon>
        <taxon>Ascomycota</taxon>
        <taxon>Pezizomycotina</taxon>
        <taxon>Eurotiomycetes</taxon>
        <taxon>Eurotiomycetidae</taxon>
        <taxon>Eurotiales</taxon>
        <taxon>Aspergillaceae</taxon>
        <taxon>Aspergillus</taxon>
        <taxon>Aspergillus subgen. Circumdati</taxon>
    </lineage>
</organism>
<feature type="transmembrane region" description="Helical" evidence="6">
    <location>
        <begin position="104"/>
        <end position="127"/>
    </location>
</feature>
<evidence type="ECO:0000256" key="6">
    <source>
        <dbReference type="SAM" id="Phobius"/>
    </source>
</evidence>
<reference evidence="8 9" key="1">
    <citation type="submission" date="2019-08" db="EMBL/GenBank/DDBJ databases">
        <title>The genome sequence of a newly discovered highly antifungal drug resistant Aspergillus species, Aspergillus tanneri NIH 1004.</title>
        <authorList>
            <person name="Mounaud S."/>
            <person name="Singh I."/>
            <person name="Joardar V."/>
            <person name="Pakala S."/>
            <person name="Pakala S."/>
            <person name="Venepally P."/>
            <person name="Chung J.K."/>
            <person name="Losada L."/>
            <person name="Nierman W.C."/>
        </authorList>
    </citation>
    <scope>NUCLEOTIDE SEQUENCE [LARGE SCALE GENOMIC DNA]</scope>
    <source>
        <strain evidence="8 9">NIH1004</strain>
    </source>
</reference>
<keyword evidence="6" id="KW-1133">Transmembrane helix</keyword>
<feature type="compositionally biased region" description="Low complexity" evidence="5">
    <location>
        <begin position="15"/>
        <end position="28"/>
    </location>
</feature>
<evidence type="ECO:0000259" key="7">
    <source>
        <dbReference type="Pfam" id="PF04828"/>
    </source>
</evidence>
<dbReference type="Pfam" id="PF04828">
    <property type="entry name" value="GFA"/>
    <property type="match status" value="1"/>
</dbReference>
<dbReference type="VEuPathDB" id="FungiDB:EYZ11_010212"/>
<feature type="region of interest" description="Disordered" evidence="5">
    <location>
        <begin position="135"/>
        <end position="177"/>
    </location>
</feature>
<evidence type="ECO:0000256" key="5">
    <source>
        <dbReference type="SAM" id="MobiDB-lite"/>
    </source>
</evidence>
<dbReference type="OrthoDB" id="5421765at2759"/>
<dbReference type="RefSeq" id="XP_033427179.1">
    <property type="nucleotide sequence ID" value="XM_033571147.1"/>
</dbReference>
<feature type="region of interest" description="Disordered" evidence="5">
    <location>
        <begin position="1"/>
        <end position="99"/>
    </location>
</feature>
<dbReference type="GeneID" id="54329222"/>
<feature type="domain" description="CENP-V/GFA" evidence="7">
    <location>
        <begin position="645"/>
        <end position="729"/>
    </location>
</feature>
<dbReference type="GO" id="GO:0046872">
    <property type="term" value="F:metal ion binding"/>
    <property type="evidence" value="ECO:0007669"/>
    <property type="project" value="UniProtKB-KW"/>
</dbReference>
<feature type="compositionally biased region" description="Low complexity" evidence="5">
    <location>
        <begin position="40"/>
        <end position="93"/>
    </location>
</feature>
<keyword evidence="6" id="KW-0472">Membrane</keyword>
<comment type="similarity">
    <text evidence="1">Belongs to the Gfa family.</text>
</comment>
<evidence type="ECO:0000256" key="4">
    <source>
        <dbReference type="ARBA" id="ARBA00023239"/>
    </source>
</evidence>
<dbReference type="PANTHER" id="PTHR33337:SF39">
    <property type="entry name" value="DUF636 DOMAIN PROTEIN (AFU_ORTHOLOGUE AFUA_6G11530)"/>
    <property type="match status" value="1"/>
</dbReference>
<dbReference type="Gene3D" id="3.90.1590.10">
    <property type="entry name" value="glutathione-dependent formaldehyde- activating enzyme (gfa)"/>
    <property type="match status" value="1"/>
</dbReference>
<protein>
    <recommendedName>
        <fullName evidence="7">CENP-V/GFA domain-containing protein</fullName>
    </recommendedName>
</protein>
<comment type="caution">
    <text evidence="8">The sequence shown here is derived from an EMBL/GenBank/DDBJ whole genome shotgun (WGS) entry which is preliminary data.</text>
</comment>
<dbReference type="EMBL" id="QUQM01000004">
    <property type="protein sequence ID" value="KAA8647818.1"/>
    <property type="molecule type" value="Genomic_DNA"/>
</dbReference>
<keyword evidence="6" id="KW-0812">Transmembrane</keyword>
<feature type="compositionally biased region" description="Polar residues" evidence="5">
    <location>
        <begin position="137"/>
        <end position="146"/>
    </location>
</feature>
<dbReference type="VEuPathDB" id="FungiDB:EYZ11_010207"/>
<keyword evidence="3" id="KW-0862">Zinc</keyword>
<dbReference type="Proteomes" id="UP000324241">
    <property type="component" value="Unassembled WGS sequence"/>
</dbReference>